<comment type="caution">
    <text evidence="1">The sequence shown here is derived from an EMBL/GenBank/DDBJ whole genome shotgun (WGS) entry which is preliminary data.</text>
</comment>
<reference evidence="1 2" key="1">
    <citation type="submission" date="2018-02" db="EMBL/GenBank/DDBJ databases">
        <title>Genome sequences of Apibacter spp., gut symbionts of Asian honey bees.</title>
        <authorList>
            <person name="Kwong W.K."/>
            <person name="Steele M.I."/>
            <person name="Moran N.A."/>
        </authorList>
    </citation>
    <scope>NUCLEOTIDE SEQUENCE [LARGE SCALE GENOMIC DNA]</scope>
    <source>
        <strain evidence="2">wkB301</strain>
    </source>
</reference>
<protein>
    <submittedName>
        <fullName evidence="1">Uncharacterized protein</fullName>
    </submittedName>
</protein>
<proteinExistence type="predicted"/>
<keyword evidence="2" id="KW-1185">Reference proteome</keyword>
<sequence>MYSYYISVAKSGRTFLILFYMSSISTFNNLENYGYRELALAIELLTLYSEYKLPESFVEEDVTIMFNHYSGMVFITNEEYQVLVANKGRLELFYTTPYKGIEGYKEELLEMLSNGEITHSEDIEFVLALTTDK</sequence>
<dbReference type="Proteomes" id="UP000238042">
    <property type="component" value="Unassembled WGS sequence"/>
</dbReference>
<organism evidence="1 2">
    <name type="scientific">Apibacter adventoris</name>
    <dbReference type="NCBI Taxonomy" id="1679466"/>
    <lineage>
        <taxon>Bacteria</taxon>
        <taxon>Pseudomonadati</taxon>
        <taxon>Bacteroidota</taxon>
        <taxon>Flavobacteriia</taxon>
        <taxon>Flavobacteriales</taxon>
        <taxon>Weeksellaceae</taxon>
        <taxon>Apibacter</taxon>
    </lineage>
</organism>
<gene>
    <name evidence="1" type="ORF">C4S77_09845</name>
</gene>
<dbReference type="EMBL" id="PSZM01000045">
    <property type="protein sequence ID" value="PQL90749.1"/>
    <property type="molecule type" value="Genomic_DNA"/>
</dbReference>
<evidence type="ECO:0000313" key="2">
    <source>
        <dbReference type="Proteomes" id="UP000238042"/>
    </source>
</evidence>
<dbReference type="AlphaFoldDB" id="A0A2S8A853"/>
<evidence type="ECO:0000313" key="1">
    <source>
        <dbReference type="EMBL" id="PQL90749.1"/>
    </source>
</evidence>
<accession>A0A2S8A853</accession>
<name>A0A2S8A853_9FLAO</name>